<comment type="caution">
    <text evidence="2">The sequence shown here is derived from an EMBL/GenBank/DDBJ whole genome shotgun (WGS) entry which is preliminary data.</text>
</comment>
<evidence type="ECO:0000259" key="1">
    <source>
        <dbReference type="Pfam" id="PF21880"/>
    </source>
</evidence>
<proteinExistence type="predicted"/>
<organism evidence="2 3">
    <name type="scientific">Dyella ginsengisoli</name>
    <dbReference type="NCBI Taxonomy" id="363848"/>
    <lineage>
        <taxon>Bacteria</taxon>
        <taxon>Pseudomonadati</taxon>
        <taxon>Pseudomonadota</taxon>
        <taxon>Gammaproteobacteria</taxon>
        <taxon>Lysobacterales</taxon>
        <taxon>Rhodanobacteraceae</taxon>
        <taxon>Dyella</taxon>
    </lineage>
</organism>
<dbReference type="InterPro" id="IPR054209">
    <property type="entry name" value="DUF6916"/>
</dbReference>
<evidence type="ECO:0000313" key="3">
    <source>
        <dbReference type="Proteomes" id="UP001620460"/>
    </source>
</evidence>
<dbReference type="RefSeq" id="WP_404635890.1">
    <property type="nucleotide sequence ID" value="NZ_JADIKM010000006.1"/>
</dbReference>
<dbReference type="Pfam" id="PF21880">
    <property type="entry name" value="DUF6916"/>
    <property type="match status" value="1"/>
</dbReference>
<protein>
    <recommendedName>
        <fullName evidence="1">DUF6916 domain-containing protein</fullName>
    </recommendedName>
</protein>
<name>A0ABW8K1S8_9GAMM</name>
<evidence type="ECO:0000313" key="2">
    <source>
        <dbReference type="EMBL" id="MFK2905975.1"/>
    </source>
</evidence>
<accession>A0ABW8K1S8</accession>
<keyword evidence="3" id="KW-1185">Reference proteome</keyword>
<feature type="domain" description="DUF6916" evidence="1">
    <location>
        <begin position="8"/>
        <end position="105"/>
    </location>
</feature>
<sequence length="106" mass="11810">MLDRIAESHFHPLVGQRRELRLEDGQSLTVCVERVDAQPLAQRPGAPEGARTPFRVDLVGIDPTPLLDGPCAMELPELGWVEGIRIQRVTPWTADPHTPCFQMVFG</sequence>
<dbReference type="EMBL" id="JADIKM010000006">
    <property type="protein sequence ID" value="MFK2905975.1"/>
    <property type="molecule type" value="Genomic_DNA"/>
</dbReference>
<gene>
    <name evidence="2" type="ORF">ISP17_18595</name>
</gene>
<dbReference type="Proteomes" id="UP001620460">
    <property type="component" value="Unassembled WGS sequence"/>
</dbReference>
<reference evidence="2 3" key="1">
    <citation type="submission" date="2020-10" db="EMBL/GenBank/DDBJ databases">
        <title>Phylogeny of dyella-like bacteria.</title>
        <authorList>
            <person name="Fu J."/>
        </authorList>
    </citation>
    <scope>NUCLEOTIDE SEQUENCE [LARGE SCALE GENOMIC DNA]</scope>
    <source>
        <strain evidence="2 3">Gsoil3046</strain>
    </source>
</reference>